<organism evidence="13 14">
    <name type="scientific">Polypedilum vanderplanki</name>
    <name type="common">Sleeping chironomid midge</name>
    <dbReference type="NCBI Taxonomy" id="319348"/>
    <lineage>
        <taxon>Eukaryota</taxon>
        <taxon>Metazoa</taxon>
        <taxon>Ecdysozoa</taxon>
        <taxon>Arthropoda</taxon>
        <taxon>Hexapoda</taxon>
        <taxon>Insecta</taxon>
        <taxon>Pterygota</taxon>
        <taxon>Neoptera</taxon>
        <taxon>Endopterygota</taxon>
        <taxon>Diptera</taxon>
        <taxon>Nematocera</taxon>
        <taxon>Chironomoidea</taxon>
        <taxon>Chironomidae</taxon>
        <taxon>Chironominae</taxon>
        <taxon>Polypedilum</taxon>
        <taxon>Polypedilum</taxon>
    </lineage>
</organism>
<keyword evidence="7" id="KW-0472">Membrane</keyword>
<dbReference type="GO" id="GO:0012505">
    <property type="term" value="C:endomembrane system"/>
    <property type="evidence" value="ECO:0007669"/>
    <property type="project" value="UniProtKB-SubCell"/>
</dbReference>
<feature type="signal peptide" evidence="12">
    <location>
        <begin position="1"/>
        <end position="18"/>
    </location>
</feature>
<name>A0A9J6BI74_POLVA</name>
<evidence type="ECO:0000256" key="4">
    <source>
        <dbReference type="ARBA" id="ARBA00022729"/>
    </source>
</evidence>
<dbReference type="GO" id="GO:0005041">
    <property type="term" value="F:low-density lipoprotein particle receptor activity"/>
    <property type="evidence" value="ECO:0007669"/>
    <property type="project" value="TreeGrafter"/>
</dbReference>
<keyword evidence="6" id="KW-1133">Transmembrane helix</keyword>
<dbReference type="FunFam" id="4.10.400.10:FF:000045">
    <property type="entry name" value="Low-density lipoprotein receptor-related protein 2"/>
    <property type="match status" value="1"/>
</dbReference>
<keyword evidence="10" id="KW-0325">Glycoprotein</keyword>
<dbReference type="PANTHER" id="PTHR22722">
    <property type="entry name" value="LOW-DENSITY LIPOPROTEIN RECEPTOR-RELATED PROTEIN 2-RELATED"/>
    <property type="match status" value="1"/>
</dbReference>
<dbReference type="InterPro" id="IPR051221">
    <property type="entry name" value="LDLR-related"/>
</dbReference>
<feature type="disulfide bond" evidence="11">
    <location>
        <begin position="119"/>
        <end position="131"/>
    </location>
</feature>
<dbReference type="EMBL" id="JADBJN010000004">
    <property type="protein sequence ID" value="KAG5669410.1"/>
    <property type="molecule type" value="Genomic_DNA"/>
</dbReference>
<dbReference type="Gene3D" id="4.10.400.10">
    <property type="entry name" value="Low-density Lipoprotein Receptor"/>
    <property type="match status" value="4"/>
</dbReference>
<keyword evidence="5" id="KW-0677">Repeat</keyword>
<feature type="disulfide bond" evidence="11">
    <location>
        <begin position="126"/>
        <end position="144"/>
    </location>
</feature>
<keyword evidence="3" id="KW-0812">Transmembrane</keyword>
<dbReference type="GO" id="GO:0005886">
    <property type="term" value="C:plasma membrane"/>
    <property type="evidence" value="ECO:0007669"/>
    <property type="project" value="TreeGrafter"/>
</dbReference>
<protein>
    <submittedName>
        <fullName evidence="13">Uncharacterized protein</fullName>
    </submittedName>
</protein>
<feature type="chain" id="PRO_5039954838" evidence="12">
    <location>
        <begin position="19"/>
        <end position="223"/>
    </location>
</feature>
<evidence type="ECO:0000256" key="9">
    <source>
        <dbReference type="ARBA" id="ARBA00023170"/>
    </source>
</evidence>
<keyword evidence="9" id="KW-0675">Receptor</keyword>
<dbReference type="Proteomes" id="UP001107558">
    <property type="component" value="Chromosome 4"/>
</dbReference>
<feature type="disulfide bond" evidence="11">
    <location>
        <begin position="138"/>
        <end position="153"/>
    </location>
</feature>
<dbReference type="SUPFAM" id="SSF57424">
    <property type="entry name" value="LDL receptor-like module"/>
    <property type="match status" value="4"/>
</dbReference>
<evidence type="ECO:0000256" key="3">
    <source>
        <dbReference type="ARBA" id="ARBA00022692"/>
    </source>
</evidence>
<dbReference type="FunFam" id="4.10.400.10:FF:000011">
    <property type="entry name" value="Low-density lipoprotein receptor-related protein 1"/>
    <property type="match status" value="1"/>
</dbReference>
<dbReference type="PROSITE" id="PS50068">
    <property type="entry name" value="LDLRA_2"/>
    <property type="match status" value="4"/>
</dbReference>
<accession>A0A9J6BI74</accession>
<dbReference type="AlphaFoldDB" id="A0A9J6BI74"/>
<evidence type="ECO:0000256" key="8">
    <source>
        <dbReference type="ARBA" id="ARBA00023157"/>
    </source>
</evidence>
<evidence type="ECO:0000256" key="1">
    <source>
        <dbReference type="ARBA" id="ARBA00004167"/>
    </source>
</evidence>
<evidence type="ECO:0000313" key="13">
    <source>
        <dbReference type="EMBL" id="KAG5669410.1"/>
    </source>
</evidence>
<reference evidence="13" key="1">
    <citation type="submission" date="2021-03" db="EMBL/GenBank/DDBJ databases">
        <title>Chromosome level genome of the anhydrobiotic midge Polypedilum vanderplanki.</title>
        <authorList>
            <person name="Yoshida Y."/>
            <person name="Kikawada T."/>
            <person name="Gusev O."/>
        </authorList>
    </citation>
    <scope>NUCLEOTIDE SEQUENCE</scope>
    <source>
        <strain evidence="13">NIAS01</strain>
        <tissue evidence="13">Whole body or cell culture</tissue>
    </source>
</reference>
<dbReference type="PRINTS" id="PR00261">
    <property type="entry name" value="LDLRECEPTOR"/>
</dbReference>
<evidence type="ECO:0000256" key="7">
    <source>
        <dbReference type="ARBA" id="ARBA00023136"/>
    </source>
</evidence>
<dbReference type="PANTHER" id="PTHR22722:SF5">
    <property type="entry name" value="LOW-DENSITY LIPOPROTEIN RECEPTOR-RELATED PROTEIN 1B"/>
    <property type="match status" value="1"/>
</dbReference>
<sequence length="223" mass="25472">MKTSRFLLVAILLSSVNSKYLRVTRNLILDTNNQTACPSEMFTCASGYQCIFKDYVCDSEKDCSDGSDEEICENKNCIEGQFKCANVNKCISKTWVCDNENDCGDMSDEINCNYTVKTCNENEYSCDNKKCIPVKWKCDGEDDCGDESDERNCTYVCSDNQFKCEITGACIPLQWKCDNEKDCTDGSDEKYCDYKESSIVDIQTTQSDCNENELRCEKNYFFD</sequence>
<feature type="disulfide bond" evidence="11">
    <location>
        <begin position="97"/>
        <end position="112"/>
    </location>
</feature>
<dbReference type="InterPro" id="IPR036055">
    <property type="entry name" value="LDL_receptor-like_sf"/>
</dbReference>
<dbReference type="InterPro" id="IPR002172">
    <property type="entry name" value="LDrepeatLR_classA_rpt"/>
</dbReference>
<evidence type="ECO:0000313" key="14">
    <source>
        <dbReference type="Proteomes" id="UP001107558"/>
    </source>
</evidence>
<feature type="disulfide bond" evidence="11">
    <location>
        <begin position="177"/>
        <end position="192"/>
    </location>
</feature>
<keyword evidence="4 12" id="KW-0732">Signal</keyword>
<dbReference type="GO" id="GO:0043235">
    <property type="term" value="C:receptor complex"/>
    <property type="evidence" value="ECO:0007669"/>
    <property type="project" value="TreeGrafter"/>
</dbReference>
<dbReference type="Pfam" id="PF00057">
    <property type="entry name" value="Ldl_recept_a"/>
    <property type="match status" value="4"/>
</dbReference>
<comment type="caution">
    <text evidence="13">The sequence shown here is derived from an EMBL/GenBank/DDBJ whole genome shotgun (WGS) entry which is preliminary data.</text>
</comment>
<proteinExistence type="predicted"/>
<dbReference type="InterPro" id="IPR023415">
    <property type="entry name" value="LDLR_class-A_CS"/>
</dbReference>
<evidence type="ECO:0000256" key="11">
    <source>
        <dbReference type="PROSITE-ProRule" id="PRU00124"/>
    </source>
</evidence>
<dbReference type="PROSITE" id="PS01209">
    <property type="entry name" value="LDLRA_1"/>
    <property type="match status" value="2"/>
</dbReference>
<evidence type="ECO:0000256" key="6">
    <source>
        <dbReference type="ARBA" id="ARBA00022989"/>
    </source>
</evidence>
<evidence type="ECO:0000256" key="2">
    <source>
        <dbReference type="ARBA" id="ARBA00004308"/>
    </source>
</evidence>
<gene>
    <name evidence="13" type="ORF">PVAND_017297</name>
</gene>
<comment type="subcellular location">
    <subcellularLocation>
        <location evidence="2">Endomembrane system</location>
    </subcellularLocation>
    <subcellularLocation>
        <location evidence="1">Membrane</location>
        <topology evidence="1">Single-pass membrane protein</topology>
    </subcellularLocation>
</comment>
<evidence type="ECO:0000256" key="12">
    <source>
        <dbReference type="SAM" id="SignalP"/>
    </source>
</evidence>
<evidence type="ECO:0000256" key="10">
    <source>
        <dbReference type="ARBA" id="ARBA00023180"/>
    </source>
</evidence>
<evidence type="ECO:0000256" key="5">
    <source>
        <dbReference type="ARBA" id="ARBA00022737"/>
    </source>
</evidence>
<dbReference type="FunFam" id="4.10.400.10:FF:000002">
    <property type="entry name" value="Low-density lipoprotein receptor-related protein 1"/>
    <property type="match status" value="1"/>
</dbReference>
<keyword evidence="14" id="KW-1185">Reference proteome</keyword>
<dbReference type="SMART" id="SM00192">
    <property type="entry name" value="LDLa"/>
    <property type="match status" value="4"/>
</dbReference>
<dbReference type="CDD" id="cd00112">
    <property type="entry name" value="LDLa"/>
    <property type="match status" value="4"/>
</dbReference>
<dbReference type="OrthoDB" id="664115at2759"/>
<feature type="disulfide bond" evidence="11">
    <location>
        <begin position="57"/>
        <end position="72"/>
    </location>
</feature>
<keyword evidence="8 11" id="KW-1015">Disulfide bond</keyword>
<comment type="caution">
    <text evidence="11">Lacks conserved residue(s) required for the propagation of feature annotation.</text>
</comment>